<dbReference type="Proteomes" id="UP000092177">
    <property type="component" value="Unassembled WGS sequence"/>
</dbReference>
<evidence type="ECO:0000313" key="1">
    <source>
        <dbReference type="EMBL" id="OBR06645.1"/>
    </source>
</evidence>
<protein>
    <submittedName>
        <fullName evidence="1">Uncharacterized protein</fullName>
    </submittedName>
</protein>
<proteinExistence type="predicted"/>
<dbReference type="AlphaFoldDB" id="A0A1B7Y3V1"/>
<accession>A0A1B7Y3V1</accession>
<gene>
    <name evidence="1" type="ORF">CH63R_10765</name>
</gene>
<comment type="caution">
    <text evidence="1">The sequence shown here is derived from an EMBL/GenBank/DDBJ whole genome shotgun (WGS) entry which is preliminary data.</text>
</comment>
<organism evidence="1 2">
    <name type="scientific">Colletotrichum higginsianum (strain IMI 349063)</name>
    <name type="common">Crucifer anthracnose fungus</name>
    <dbReference type="NCBI Taxonomy" id="759273"/>
    <lineage>
        <taxon>Eukaryota</taxon>
        <taxon>Fungi</taxon>
        <taxon>Dikarya</taxon>
        <taxon>Ascomycota</taxon>
        <taxon>Pezizomycotina</taxon>
        <taxon>Sordariomycetes</taxon>
        <taxon>Hypocreomycetidae</taxon>
        <taxon>Glomerellales</taxon>
        <taxon>Glomerellaceae</taxon>
        <taxon>Colletotrichum</taxon>
        <taxon>Colletotrichum destructivum species complex</taxon>
    </lineage>
</organism>
<dbReference type="EMBL" id="LTAN01000007">
    <property type="protein sequence ID" value="OBR06645.1"/>
    <property type="molecule type" value="Genomic_DNA"/>
</dbReference>
<evidence type="ECO:0000313" key="2">
    <source>
        <dbReference type="Proteomes" id="UP000092177"/>
    </source>
</evidence>
<name>A0A1B7Y3V1_COLHI</name>
<dbReference type="RefSeq" id="XP_018155163.1">
    <property type="nucleotide sequence ID" value="XM_018305739.1"/>
</dbReference>
<dbReference type="KEGG" id="chig:CH63R_10765"/>
<dbReference type="VEuPathDB" id="FungiDB:CH63R_10765"/>
<reference evidence="2" key="1">
    <citation type="journal article" date="2017" name="BMC Genomics">
        <title>Gapless genome assembly of Colletotrichum higginsianum reveals chromosome structure and association of transposable elements with secondary metabolite gene clusters.</title>
        <authorList>
            <person name="Dallery J.-F."/>
            <person name="Lapalu N."/>
            <person name="Zampounis A."/>
            <person name="Pigne S."/>
            <person name="Luyten I."/>
            <person name="Amselem J."/>
            <person name="Wittenberg A.H.J."/>
            <person name="Zhou S."/>
            <person name="de Queiroz M.V."/>
            <person name="Robin G.P."/>
            <person name="Auger A."/>
            <person name="Hainaut M."/>
            <person name="Henrissat B."/>
            <person name="Kim K.-T."/>
            <person name="Lee Y.-H."/>
            <person name="Lespinet O."/>
            <person name="Schwartz D.C."/>
            <person name="Thon M.R."/>
            <person name="O'Connell R.J."/>
        </authorList>
    </citation>
    <scope>NUCLEOTIDE SEQUENCE [LARGE SCALE GENOMIC DNA]</scope>
    <source>
        <strain evidence="2">IMI 349063</strain>
    </source>
</reference>
<dbReference type="GeneID" id="28869846"/>
<sequence length="156" mass="17971">MLTFTQGLVYKLLCRWWCIPWVLLLGLLNGKRDKILYKGEDECKLEVHFTVNLLGKSRLNKVYGYDNSSQPASWVKKTNNETVLKEAVISNQESKLLKNWNRLANRFQNSMPLEDEDDDLNWTQVAIDLGWKEPVGKIADEALVTLIESELEARGT</sequence>
<keyword evidence="2" id="KW-1185">Reference proteome</keyword>